<evidence type="ECO:0000313" key="3">
    <source>
        <dbReference type="Proteomes" id="UP000199150"/>
    </source>
</evidence>
<dbReference type="STRING" id="260084.SAMN02927928_0463"/>
<accession>A0A1G4PL85</accession>
<protein>
    <submittedName>
        <fullName evidence="2">Nicotinamide-nucleotide amidase</fullName>
    </submittedName>
</protein>
<feature type="domain" description="CinA C-terminal" evidence="1">
    <location>
        <begin position="5"/>
        <end position="156"/>
    </location>
</feature>
<dbReference type="OrthoDB" id="9801454at2"/>
<dbReference type="EMBL" id="FMTS01000001">
    <property type="protein sequence ID" value="SCW32925.1"/>
    <property type="molecule type" value="Genomic_DNA"/>
</dbReference>
<dbReference type="Pfam" id="PF02464">
    <property type="entry name" value="CinA"/>
    <property type="match status" value="1"/>
</dbReference>
<keyword evidence="3" id="KW-1185">Reference proteome</keyword>
<dbReference type="RefSeq" id="WP_090645937.1">
    <property type="nucleotide sequence ID" value="NZ_CBCRYE010000001.1"/>
</dbReference>
<organism evidence="2 3">
    <name type="scientific">Asticcacaulis taihuensis</name>
    <dbReference type="NCBI Taxonomy" id="260084"/>
    <lineage>
        <taxon>Bacteria</taxon>
        <taxon>Pseudomonadati</taxon>
        <taxon>Pseudomonadota</taxon>
        <taxon>Alphaproteobacteria</taxon>
        <taxon>Caulobacterales</taxon>
        <taxon>Caulobacteraceae</taxon>
        <taxon>Asticcacaulis</taxon>
    </lineage>
</organism>
<dbReference type="AlphaFoldDB" id="A0A1G4PL85"/>
<dbReference type="InterPro" id="IPR036653">
    <property type="entry name" value="CinA-like_C"/>
</dbReference>
<proteinExistence type="predicted"/>
<dbReference type="SUPFAM" id="SSF142433">
    <property type="entry name" value="CinA-like"/>
    <property type="match status" value="1"/>
</dbReference>
<dbReference type="Gene3D" id="3.90.950.20">
    <property type="entry name" value="CinA-like"/>
    <property type="match status" value="1"/>
</dbReference>
<evidence type="ECO:0000259" key="1">
    <source>
        <dbReference type="Pfam" id="PF02464"/>
    </source>
</evidence>
<sequence length="160" mass="16143">MNSTALAARLIDLLKAQKKTVTTVESCTGGLIAGAITAISGSSEVFETGFVTYSNAAKTALVGVPEALFPLHGAVSEEVASAMAEGALKTAGADIALSVTGIAGPTGGSAEKPVGMVCFGLSHGGKTLTRTRQFGNIGRDAVRAESVAYALKWAIDELSV</sequence>
<gene>
    <name evidence="2" type="ORF">SAMN02927928_0463</name>
</gene>
<dbReference type="NCBIfam" id="TIGR00199">
    <property type="entry name" value="PncC_domain"/>
    <property type="match status" value="1"/>
</dbReference>
<reference evidence="3" key="1">
    <citation type="submission" date="2016-10" db="EMBL/GenBank/DDBJ databases">
        <authorList>
            <person name="Varghese N."/>
            <person name="Submissions S."/>
        </authorList>
    </citation>
    <scope>NUCLEOTIDE SEQUENCE [LARGE SCALE GENOMIC DNA]</scope>
    <source>
        <strain evidence="3">CGMCC 1.3431</strain>
    </source>
</reference>
<dbReference type="InterPro" id="IPR008136">
    <property type="entry name" value="CinA_C"/>
</dbReference>
<dbReference type="Proteomes" id="UP000199150">
    <property type="component" value="Unassembled WGS sequence"/>
</dbReference>
<name>A0A1G4PL85_9CAUL</name>
<evidence type="ECO:0000313" key="2">
    <source>
        <dbReference type="EMBL" id="SCW32925.1"/>
    </source>
</evidence>